<evidence type="ECO:0000313" key="13">
    <source>
        <dbReference type="EMBL" id="TWW82204.1"/>
    </source>
</evidence>
<evidence type="ECO:0000256" key="7">
    <source>
        <dbReference type="ARBA" id="ARBA00022801"/>
    </source>
</evidence>
<keyword evidence="8" id="KW-0256">Endoplasmic reticulum</keyword>
<dbReference type="GO" id="GO:0005789">
    <property type="term" value="C:endoplasmic reticulum membrane"/>
    <property type="evidence" value="ECO:0007669"/>
    <property type="project" value="UniProtKB-SubCell"/>
</dbReference>
<keyword evidence="6 11" id="KW-0812">Transmembrane</keyword>
<keyword evidence="10 11" id="KW-0472">Membrane</keyword>
<dbReference type="Gene3D" id="1.20.144.10">
    <property type="entry name" value="Phosphatidic acid phosphatase type 2/haloperoxidase"/>
    <property type="match status" value="1"/>
</dbReference>
<dbReference type="GO" id="GO:0004346">
    <property type="term" value="F:glucose-6-phosphatase activity"/>
    <property type="evidence" value="ECO:0007669"/>
    <property type="project" value="UniProtKB-EC"/>
</dbReference>
<evidence type="ECO:0000313" key="14">
    <source>
        <dbReference type="Proteomes" id="UP000324091"/>
    </source>
</evidence>
<proteinExistence type="inferred from homology"/>
<dbReference type="SMART" id="SM00014">
    <property type="entry name" value="acidPPc"/>
    <property type="match status" value="1"/>
</dbReference>
<evidence type="ECO:0000256" key="9">
    <source>
        <dbReference type="ARBA" id="ARBA00022989"/>
    </source>
</evidence>
<evidence type="ECO:0000256" key="10">
    <source>
        <dbReference type="ARBA" id="ARBA00023136"/>
    </source>
</evidence>
<evidence type="ECO:0000256" key="6">
    <source>
        <dbReference type="ARBA" id="ARBA00022692"/>
    </source>
</evidence>
<reference evidence="13 14" key="1">
    <citation type="submission" date="2019-04" db="EMBL/GenBank/DDBJ databases">
        <title>Chromosome genome assembly for Takifugu flavidus.</title>
        <authorList>
            <person name="Xiao S."/>
        </authorList>
    </citation>
    <scope>NUCLEOTIDE SEQUENCE [LARGE SCALE GENOMIC DNA]</scope>
    <source>
        <strain evidence="13">HTHZ2018</strain>
        <tissue evidence="13">Muscle</tissue>
    </source>
</reference>
<keyword evidence="5" id="KW-0312">Gluconeogenesis</keyword>
<dbReference type="GO" id="GO:0051156">
    <property type="term" value="P:glucose 6-phosphate metabolic process"/>
    <property type="evidence" value="ECO:0007669"/>
    <property type="project" value="TreeGrafter"/>
</dbReference>
<keyword evidence="14" id="KW-1185">Reference proteome</keyword>
<dbReference type="SUPFAM" id="SSF48317">
    <property type="entry name" value="Acid phosphatase/Vanadium-dependent haloperoxidase"/>
    <property type="match status" value="1"/>
</dbReference>
<protein>
    <recommendedName>
        <fullName evidence="4">glucose-6-phosphatase</fullName>
        <ecNumber evidence="4">3.1.3.9</ecNumber>
    </recommendedName>
</protein>
<dbReference type="Proteomes" id="UP000324091">
    <property type="component" value="Chromosome 1"/>
</dbReference>
<dbReference type="GO" id="GO:0006094">
    <property type="term" value="P:gluconeogenesis"/>
    <property type="evidence" value="ECO:0007669"/>
    <property type="project" value="UniProtKB-KW"/>
</dbReference>
<dbReference type="EMBL" id="RHFK02000001">
    <property type="protein sequence ID" value="TWW82204.1"/>
    <property type="molecule type" value="Genomic_DNA"/>
</dbReference>
<feature type="domain" description="Phosphatidic acid phosphatase type 2/haloperoxidase" evidence="12">
    <location>
        <begin position="1"/>
        <end position="122"/>
    </location>
</feature>
<dbReference type="EC" id="3.1.3.9" evidence="4"/>
<comment type="subcellular location">
    <subcellularLocation>
        <location evidence="1">Endoplasmic reticulum membrane</location>
        <topology evidence="1">Multi-pass membrane protein</topology>
    </subcellularLocation>
</comment>
<evidence type="ECO:0000256" key="1">
    <source>
        <dbReference type="ARBA" id="ARBA00004477"/>
    </source>
</evidence>
<feature type="transmembrane region" description="Helical" evidence="11">
    <location>
        <begin position="123"/>
        <end position="144"/>
    </location>
</feature>
<evidence type="ECO:0000256" key="11">
    <source>
        <dbReference type="SAM" id="Phobius"/>
    </source>
</evidence>
<evidence type="ECO:0000256" key="5">
    <source>
        <dbReference type="ARBA" id="ARBA00022432"/>
    </source>
</evidence>
<comment type="pathway">
    <text evidence="2">Carbohydrate biosynthesis; gluconeogenesis.</text>
</comment>
<evidence type="ECO:0000259" key="12">
    <source>
        <dbReference type="SMART" id="SM00014"/>
    </source>
</evidence>
<keyword evidence="7" id="KW-0378">Hydrolase</keyword>
<sequence length="295" mass="32983">MFFFLNLRMLFGERPFWWMGESHLFDTVQPKVQQFPSTCETGPGSPSGHAMVTAATWWVMVSSLGSFLYLRTQSVVLSAVPYLLYVGMLVAVGLSRIFILAHFPHQVIAGSLAGLNFVTLCKHIHICRELVIKTIIIPGFILGIILSRRVPQGRSLLFIGIVLLLGTVTLHSGLQWLGIKLSWSIPLAKKWCSRAEWIRMETAPFSALTRDCGALLGLGLAQCWRPCGWPLSRAPRALSLAISSMGLYHINRLPLPLQPQGFFYGCFLLKHLLVPQLVMVLVPGLIYLFTPKRKQ</sequence>
<dbReference type="PANTHER" id="PTHR12591:SF2">
    <property type="entry name" value="GLUCOSE-6-PHOSPHATASE 3"/>
    <property type="match status" value="1"/>
</dbReference>
<organism evidence="13 14">
    <name type="scientific">Takifugu flavidus</name>
    <name type="common">sansaifugu</name>
    <dbReference type="NCBI Taxonomy" id="433684"/>
    <lineage>
        <taxon>Eukaryota</taxon>
        <taxon>Metazoa</taxon>
        <taxon>Chordata</taxon>
        <taxon>Craniata</taxon>
        <taxon>Vertebrata</taxon>
        <taxon>Euteleostomi</taxon>
        <taxon>Actinopterygii</taxon>
        <taxon>Neopterygii</taxon>
        <taxon>Teleostei</taxon>
        <taxon>Neoteleostei</taxon>
        <taxon>Acanthomorphata</taxon>
        <taxon>Eupercaria</taxon>
        <taxon>Tetraodontiformes</taxon>
        <taxon>Tetradontoidea</taxon>
        <taxon>Tetraodontidae</taxon>
        <taxon>Takifugu</taxon>
    </lineage>
</organism>
<feature type="transmembrane region" description="Helical" evidence="11">
    <location>
        <begin position="82"/>
        <end position="103"/>
    </location>
</feature>
<evidence type="ECO:0000256" key="4">
    <source>
        <dbReference type="ARBA" id="ARBA00012634"/>
    </source>
</evidence>
<gene>
    <name evidence="13" type="ORF">D4764_01G0020190</name>
</gene>
<accession>A0A5C6PRA4</accession>
<feature type="transmembrane region" description="Helical" evidence="11">
    <location>
        <begin position="156"/>
        <end position="177"/>
    </location>
</feature>
<feature type="transmembrane region" description="Helical" evidence="11">
    <location>
        <begin position="50"/>
        <end position="70"/>
    </location>
</feature>
<feature type="transmembrane region" description="Helical" evidence="11">
    <location>
        <begin position="262"/>
        <end position="289"/>
    </location>
</feature>
<comment type="similarity">
    <text evidence="3">Belongs to the glucose-6-phosphatase family.</text>
</comment>
<dbReference type="AlphaFoldDB" id="A0A5C6PRA4"/>
<dbReference type="Pfam" id="PF01569">
    <property type="entry name" value="PAP2"/>
    <property type="match status" value="1"/>
</dbReference>
<keyword evidence="9 11" id="KW-1133">Transmembrane helix</keyword>
<evidence type="ECO:0000256" key="2">
    <source>
        <dbReference type="ARBA" id="ARBA00004742"/>
    </source>
</evidence>
<comment type="caution">
    <text evidence="13">The sequence shown here is derived from an EMBL/GenBank/DDBJ whole genome shotgun (WGS) entry which is preliminary data.</text>
</comment>
<name>A0A5C6PRA4_9TELE</name>
<dbReference type="InterPro" id="IPR000326">
    <property type="entry name" value="PAP2/HPO"/>
</dbReference>
<evidence type="ECO:0000256" key="3">
    <source>
        <dbReference type="ARBA" id="ARBA00009266"/>
    </source>
</evidence>
<evidence type="ECO:0000256" key="8">
    <source>
        <dbReference type="ARBA" id="ARBA00022824"/>
    </source>
</evidence>
<dbReference type="PANTHER" id="PTHR12591">
    <property type="entry name" value="GLUCOSE-6-PHOSPHATASE"/>
    <property type="match status" value="1"/>
</dbReference>
<dbReference type="InterPro" id="IPR036938">
    <property type="entry name" value="PAP2/HPO_sf"/>
</dbReference>